<accession>A0ABW3LS07</accession>
<feature type="chain" id="PRO_5046951316" evidence="2">
    <location>
        <begin position="25"/>
        <end position="431"/>
    </location>
</feature>
<gene>
    <name evidence="3" type="ORF">ACFQ2N_02580</name>
</gene>
<reference evidence="4" key="1">
    <citation type="journal article" date="2019" name="Int. J. Syst. Evol. Microbiol.">
        <title>The Global Catalogue of Microorganisms (GCM) 10K type strain sequencing project: providing services to taxonomists for standard genome sequencing and annotation.</title>
        <authorList>
            <consortium name="The Broad Institute Genomics Platform"/>
            <consortium name="The Broad Institute Genome Sequencing Center for Infectious Disease"/>
            <person name="Wu L."/>
            <person name="Ma J."/>
        </authorList>
    </citation>
    <scope>NUCLEOTIDE SEQUENCE [LARGE SCALE GENOMIC DNA]</scope>
    <source>
        <strain evidence="4">CCUG 55854</strain>
    </source>
</reference>
<evidence type="ECO:0000256" key="1">
    <source>
        <dbReference type="SAM" id="Coils"/>
    </source>
</evidence>
<evidence type="ECO:0000313" key="3">
    <source>
        <dbReference type="EMBL" id="MFD1041236.1"/>
    </source>
</evidence>
<keyword evidence="2" id="KW-0732">Signal</keyword>
<proteinExistence type="predicted"/>
<name>A0ABW3LS07_9GAMM</name>
<dbReference type="InterPro" id="IPR010870">
    <property type="entry name" value="Porin_O/P"/>
</dbReference>
<dbReference type="Proteomes" id="UP001597033">
    <property type="component" value="Unassembled WGS sequence"/>
</dbReference>
<protein>
    <submittedName>
        <fullName evidence="3">OprO/OprP family phosphate-selective porin</fullName>
    </submittedName>
</protein>
<feature type="coiled-coil region" evidence="1">
    <location>
        <begin position="23"/>
        <end position="57"/>
    </location>
</feature>
<comment type="caution">
    <text evidence="3">The sequence shown here is derived from an EMBL/GenBank/DDBJ whole genome shotgun (WGS) entry which is preliminary data.</text>
</comment>
<dbReference type="RefSeq" id="WP_162378339.1">
    <property type="nucleotide sequence ID" value="NZ_JBHTKN010000001.1"/>
</dbReference>
<sequence length="431" mass="46308">MRYSYLAVALAAALGTTAAFDAAAAENAELAALKAQLAELQAKVAELETRTDAQSDINVGTQQSIENIAATTPKVETKGGIKVTSADKKFEASIGGRIHFDAYAFDRDIAATTGTSEFRRARLTLAGKALGWDYKLEQDFSAGTNLDGLRDAYIATGLWGGKATIGHFKPYRSMEELTSSNEILMMERPFASATGLFSGRQFQQGVGYQRSGDNYTAGFTVFNLRGASGTRNEGMGASGRVTWAPINNDNETLHFGGWASQENANQGSADMSAVASYAGRRGPSQTIATTTGASRNTITAYGLEAAGAFGPLFFQGEYANATFGQPIGGDQDVSTWYLQGSWLLNGGHKPYKAATGVFGSPKVDKGLWELTARYDTIENKDIADREATSVILGVNYYVNANLRFMFNYTQGENEVTGDETGQYALRTQFAW</sequence>
<organism evidence="3 4">
    <name type="scientific">Pseudoxanthomonas kaohsiungensis</name>
    <dbReference type="NCBI Taxonomy" id="283923"/>
    <lineage>
        <taxon>Bacteria</taxon>
        <taxon>Pseudomonadati</taxon>
        <taxon>Pseudomonadota</taxon>
        <taxon>Gammaproteobacteria</taxon>
        <taxon>Lysobacterales</taxon>
        <taxon>Lysobacteraceae</taxon>
        <taxon>Pseudoxanthomonas</taxon>
    </lineage>
</organism>
<keyword evidence="1" id="KW-0175">Coiled coil</keyword>
<evidence type="ECO:0000256" key="2">
    <source>
        <dbReference type="SAM" id="SignalP"/>
    </source>
</evidence>
<dbReference type="EMBL" id="JBHTKN010000001">
    <property type="protein sequence ID" value="MFD1041236.1"/>
    <property type="molecule type" value="Genomic_DNA"/>
</dbReference>
<dbReference type="Pfam" id="PF07396">
    <property type="entry name" value="Porin_O_P"/>
    <property type="match status" value="1"/>
</dbReference>
<evidence type="ECO:0000313" key="4">
    <source>
        <dbReference type="Proteomes" id="UP001597033"/>
    </source>
</evidence>
<feature type="signal peptide" evidence="2">
    <location>
        <begin position="1"/>
        <end position="24"/>
    </location>
</feature>
<keyword evidence="4" id="KW-1185">Reference proteome</keyword>
<dbReference type="Gene3D" id="2.40.160.10">
    <property type="entry name" value="Porin"/>
    <property type="match status" value="1"/>
</dbReference>
<dbReference type="SUPFAM" id="SSF56935">
    <property type="entry name" value="Porins"/>
    <property type="match status" value="1"/>
</dbReference>
<dbReference type="InterPro" id="IPR023614">
    <property type="entry name" value="Porin_dom_sf"/>
</dbReference>